<dbReference type="EMBL" id="JBEPMO010000002">
    <property type="protein sequence ID" value="MET3730955.1"/>
    <property type="molecule type" value="Genomic_DNA"/>
</dbReference>
<dbReference type="Proteomes" id="UP001549146">
    <property type="component" value="Unassembled WGS sequence"/>
</dbReference>
<protein>
    <submittedName>
        <fullName evidence="1">Uncharacterized protein</fullName>
    </submittedName>
</protein>
<keyword evidence="2" id="KW-1185">Reference proteome</keyword>
<name>A0ABV2LQX2_9FLAO</name>
<proteinExistence type="predicted"/>
<evidence type="ECO:0000313" key="1">
    <source>
        <dbReference type="EMBL" id="MET3730955.1"/>
    </source>
</evidence>
<accession>A0ABV2LQX2</accession>
<reference evidence="1 2" key="1">
    <citation type="submission" date="2024-06" db="EMBL/GenBank/DDBJ databases">
        <title>Genomic Encyclopedia of Type Strains, Phase IV (KMG-IV): sequencing the most valuable type-strain genomes for metagenomic binning, comparative biology and taxonomic classification.</title>
        <authorList>
            <person name="Goeker M."/>
        </authorList>
    </citation>
    <scope>NUCLEOTIDE SEQUENCE [LARGE SCALE GENOMIC DNA]</scope>
    <source>
        <strain evidence="1 2">DSM 29388</strain>
    </source>
</reference>
<comment type="caution">
    <text evidence="1">The sequence shown here is derived from an EMBL/GenBank/DDBJ whole genome shotgun (WGS) entry which is preliminary data.</text>
</comment>
<dbReference type="RefSeq" id="WP_354506755.1">
    <property type="nucleotide sequence ID" value="NZ_JBEPMO010000002.1"/>
</dbReference>
<organism evidence="1 2">
    <name type="scientific">Moheibacter stercoris</name>
    <dbReference type="NCBI Taxonomy" id="1628251"/>
    <lineage>
        <taxon>Bacteria</taxon>
        <taxon>Pseudomonadati</taxon>
        <taxon>Bacteroidota</taxon>
        <taxon>Flavobacteriia</taxon>
        <taxon>Flavobacteriales</taxon>
        <taxon>Weeksellaceae</taxon>
        <taxon>Moheibacter</taxon>
    </lineage>
</organism>
<gene>
    <name evidence="1" type="ORF">ABID46_000514</name>
</gene>
<evidence type="ECO:0000313" key="2">
    <source>
        <dbReference type="Proteomes" id="UP001549146"/>
    </source>
</evidence>
<sequence>MKNIVMLAALCMYSFAYTQVRISENIGEIHPKAMLQIDSQKGMILPTAEDFTEFPNYDVAESDLFQNDRDMEGMLMYNKEDKKLYIFDGDTWLPSNAKSPNADHKISLLTSNHPDITKVNILNISTRDAVPFNLFYKKNEEDVNEAKIIGMDLVDSDGYAETYEFTESGWYKINPSIMIKSGGGLSVGNIDAVVVLRASFVNDPENASNPYNKWWSVMQHDFSLQGLLVSAGGGNKAMNFEYVRHFNAGDRIKFELGIRNPDGLTVGGGITYLCNNPNTFLYIEKLD</sequence>